<protein>
    <submittedName>
        <fullName evidence="2">DUF3999 domain-containing protein</fullName>
    </submittedName>
</protein>
<accession>A0A3S8ZSV0</accession>
<gene>
    <name evidence="2" type="ORF">EJO50_08775</name>
</gene>
<feature type="chain" id="PRO_5019426043" evidence="1">
    <location>
        <begin position="18"/>
        <end position="449"/>
    </location>
</feature>
<evidence type="ECO:0000256" key="1">
    <source>
        <dbReference type="SAM" id="SignalP"/>
    </source>
</evidence>
<dbReference type="RefSeq" id="WP_125973397.1">
    <property type="nucleotide sequence ID" value="NZ_CP034433.1"/>
</dbReference>
<organism evidence="2 3">
    <name type="scientific">Iodobacter ciconiae</name>
    <dbReference type="NCBI Taxonomy" id="2496266"/>
    <lineage>
        <taxon>Bacteria</taxon>
        <taxon>Pseudomonadati</taxon>
        <taxon>Pseudomonadota</taxon>
        <taxon>Betaproteobacteria</taxon>
        <taxon>Neisseriales</taxon>
        <taxon>Chitinibacteraceae</taxon>
        <taxon>Iodobacter</taxon>
    </lineage>
</organism>
<feature type="signal peptide" evidence="1">
    <location>
        <begin position="1"/>
        <end position="17"/>
    </location>
</feature>
<proteinExistence type="predicted"/>
<dbReference type="OrthoDB" id="5405606at2"/>
<dbReference type="Proteomes" id="UP000282438">
    <property type="component" value="Chromosome"/>
</dbReference>
<reference evidence="2 3" key="1">
    <citation type="submission" date="2018-12" db="EMBL/GenBank/DDBJ databases">
        <title>Complete genome sequence of Iodobacter sp. H11R3.</title>
        <authorList>
            <person name="Bae J.-W."/>
        </authorList>
    </citation>
    <scope>NUCLEOTIDE SEQUENCE [LARGE SCALE GENOMIC DNA]</scope>
    <source>
        <strain evidence="2 3">H11R3</strain>
    </source>
</reference>
<dbReference type="EMBL" id="CP034433">
    <property type="protein sequence ID" value="AZN36580.1"/>
    <property type="molecule type" value="Genomic_DNA"/>
</dbReference>
<evidence type="ECO:0000313" key="3">
    <source>
        <dbReference type="Proteomes" id="UP000282438"/>
    </source>
</evidence>
<keyword evidence="3" id="KW-1185">Reference proteome</keyword>
<sequence length="449" mass="48471">MRLICLLILCVSPLIWAKKPTPAPLPSPLTPAIFSHQQALLLSESSPFYRLDVPVTVYQFSQRADLSDLRVFNGAGELVPYALETSAAAHQLSQTALRFFPYAEKTSNEQRDVSVQISSDGQLSAQSHTVSKQQQSSYIVDASQIKGQLESLTLAWQEGNSQIRLAASDDLQQWQSLGSTEIIQLDYQGQTLSQPKVDLGSIRAKYLRITSDTPLTLKEVRLQSSIAHPSPTKRVWLTPVTTPLGKGEYLFDLGVHAPVDRLELTLPQLNTVVQASLSSRAAPAEPWQNKQSGVLYRLQGKTAESRSPALIIPPNNHRYWRLSVNQNSGGLGEGLPQLKAGWTPQQIAFVARGQAPFTLAFGHARVNSAAINSADLIIGNTVASAVAGALLNKAAPPAPAIASEPSSARSYGLWTALVLAVGVLGAMAYKLTRTPSPSPEKAEESEISS</sequence>
<keyword evidence="1" id="KW-0732">Signal</keyword>
<dbReference type="InterPro" id="IPR025060">
    <property type="entry name" value="DUF3999"/>
</dbReference>
<dbReference type="AlphaFoldDB" id="A0A3S8ZSV0"/>
<name>A0A3S8ZSV0_9NEIS</name>
<dbReference type="KEGG" id="iod:EJO50_08775"/>
<evidence type="ECO:0000313" key="2">
    <source>
        <dbReference type="EMBL" id="AZN36580.1"/>
    </source>
</evidence>
<dbReference type="Pfam" id="PF13163">
    <property type="entry name" value="DUF3999"/>
    <property type="match status" value="1"/>
</dbReference>